<reference evidence="9 10" key="2">
    <citation type="journal article" date="2016" name="Genome Announc.">
        <title>Complete Genome Sequences of Two Interactive Moderate Thermophiles, Paenibacillus napthalenovorans 32O-Y and Paenibacillus sp. 32O-W.</title>
        <authorList>
            <person name="Butler R.R.III."/>
            <person name="Wang J."/>
            <person name="Stark B.C."/>
            <person name="Pombert J.F."/>
        </authorList>
    </citation>
    <scope>NUCLEOTIDE SEQUENCE [LARGE SCALE GENOMIC DNA]</scope>
    <source>
        <strain evidence="9 10">32O-Y</strain>
    </source>
</reference>
<feature type="binding site" evidence="6">
    <location>
        <begin position="326"/>
        <end position="328"/>
    </location>
    <ligand>
        <name>substrate</name>
    </ligand>
</feature>
<dbReference type="PANTHER" id="PTHR11113:SF14">
    <property type="entry name" value="N-ACETYLGLUCOSAMINE-6-PHOSPHATE DEACETYLASE"/>
    <property type="match status" value="1"/>
</dbReference>
<dbReference type="Gene3D" id="3.20.20.140">
    <property type="entry name" value="Metal-dependent hydrolases"/>
    <property type="match status" value="1"/>
</dbReference>
<evidence type="ECO:0000256" key="4">
    <source>
        <dbReference type="PIRNR" id="PIRNR038994"/>
    </source>
</evidence>
<name>A0A0U2WFM8_9BACL</name>
<evidence type="ECO:0000259" key="8">
    <source>
        <dbReference type="Pfam" id="PF01979"/>
    </source>
</evidence>
<dbReference type="EMBL" id="CP013652">
    <property type="protein sequence ID" value="ALS25166.1"/>
    <property type="molecule type" value="Genomic_DNA"/>
</dbReference>
<feature type="binding site" evidence="7">
    <location>
        <position position="232"/>
    </location>
    <ligand>
        <name>Zn(2+)</name>
        <dbReference type="ChEBI" id="CHEBI:29105"/>
    </ligand>
</feature>
<dbReference type="GO" id="GO:0006046">
    <property type="term" value="P:N-acetylglucosamine catabolic process"/>
    <property type="evidence" value="ECO:0007669"/>
    <property type="project" value="TreeGrafter"/>
</dbReference>
<dbReference type="KEGG" id="pnp:IJ22_49040"/>
<keyword evidence="10" id="KW-1185">Reference proteome</keyword>
<dbReference type="PIRSF" id="PIRSF038994">
    <property type="entry name" value="NagA"/>
    <property type="match status" value="1"/>
</dbReference>
<evidence type="ECO:0000256" key="2">
    <source>
        <dbReference type="ARBA" id="ARBA00022723"/>
    </source>
</evidence>
<dbReference type="InterPro" id="IPR006680">
    <property type="entry name" value="Amidohydro-rel"/>
</dbReference>
<feature type="binding site" evidence="6">
    <location>
        <position position="156"/>
    </location>
    <ligand>
        <name>substrate</name>
    </ligand>
</feature>
<dbReference type="PATRIC" id="fig|162209.4.peg.5179"/>
<feature type="binding site" evidence="7">
    <location>
        <position position="211"/>
    </location>
    <ligand>
        <name>Zn(2+)</name>
        <dbReference type="ChEBI" id="CHEBI:29105"/>
    </ligand>
</feature>
<feature type="binding site" evidence="6">
    <location>
        <position position="267"/>
    </location>
    <ligand>
        <name>substrate</name>
    </ligand>
</feature>
<feature type="binding site" evidence="7">
    <location>
        <position position="143"/>
    </location>
    <ligand>
        <name>Zn(2+)</name>
        <dbReference type="ChEBI" id="CHEBI:29105"/>
    </ligand>
</feature>
<evidence type="ECO:0000313" key="9">
    <source>
        <dbReference type="EMBL" id="ALS25166.1"/>
    </source>
</evidence>
<keyword evidence="3 4" id="KW-0378">Hydrolase</keyword>
<protein>
    <submittedName>
        <fullName evidence="9">N-acetylglucosamine-6-phosphate deacetylase</fullName>
    </submittedName>
</protein>
<dbReference type="GO" id="GO:0046872">
    <property type="term" value="F:metal ion binding"/>
    <property type="evidence" value="ECO:0007669"/>
    <property type="project" value="UniProtKB-KW"/>
</dbReference>
<feature type="active site" description="Proton donor/acceptor" evidence="5">
    <location>
        <position position="289"/>
    </location>
</feature>
<evidence type="ECO:0000313" key="10">
    <source>
        <dbReference type="Proteomes" id="UP000061660"/>
    </source>
</evidence>
<feature type="domain" description="Amidohydrolase-related" evidence="8">
    <location>
        <begin position="58"/>
        <end position="398"/>
    </location>
</feature>
<evidence type="ECO:0000256" key="3">
    <source>
        <dbReference type="ARBA" id="ARBA00022801"/>
    </source>
</evidence>
<dbReference type="InterPro" id="IPR032466">
    <property type="entry name" value="Metal_Hydrolase"/>
</dbReference>
<evidence type="ECO:0000256" key="1">
    <source>
        <dbReference type="ARBA" id="ARBA00010716"/>
    </source>
</evidence>
<dbReference type="Proteomes" id="UP000061660">
    <property type="component" value="Chromosome"/>
</dbReference>
<comment type="similarity">
    <text evidence="1 4">Belongs to the metallo-dependent hydrolases superfamily. NagA family.</text>
</comment>
<keyword evidence="4" id="KW-0119">Carbohydrate metabolism</keyword>
<feature type="binding site" evidence="6">
    <location>
        <begin position="235"/>
        <end position="236"/>
    </location>
    <ligand>
        <name>substrate</name>
    </ligand>
</feature>
<evidence type="ECO:0000256" key="5">
    <source>
        <dbReference type="PIRSR" id="PIRSR038994-1"/>
    </source>
</evidence>
<accession>A0A0U2WFM8</accession>
<dbReference type="RefSeq" id="WP_160327405.1">
    <property type="nucleotide sequence ID" value="NZ_CP013652.1"/>
</dbReference>
<proteinExistence type="inferred from homology"/>
<dbReference type="GO" id="GO:0008448">
    <property type="term" value="F:N-acetylglucosamine-6-phosphate deacetylase activity"/>
    <property type="evidence" value="ECO:0007669"/>
    <property type="project" value="InterPro"/>
</dbReference>
<evidence type="ECO:0000256" key="7">
    <source>
        <dbReference type="PIRSR" id="PIRSR038994-3"/>
    </source>
</evidence>
<dbReference type="InterPro" id="IPR003764">
    <property type="entry name" value="GlcNAc_6-P_deAcase"/>
</dbReference>
<sequence>MNTIKKEVFTIETNPREIYGSLVSTGEYVCVSIVGERIFSVTPTEKQKRADNEREVWICPGLIDLQINGFAGYDLNRADADLEERVEAIRQMTREVLRTGTTSFCPTIITAGFEQIHSSLTAIRLACSRDPIVDSCVLGVHLEGPYLSDQDGPRGAHPREHIKDPDWEEFTAWQEASGGRIRMVTLAPERTGAVEMIRRLVQEGILVCIGHTAASHDEIIAAADAGARMSTHLGNGAHAQLPRHPNYIWSQLSDDRLTPGIISDGHHLHPSVMKVMARAKNNQIVLVSDAVHLAHMKPGIYKTHVGGEVELLPSGRLQMVADPLLLAGAAVSLADCVQTYMRLTSASLHEAIRLATIMPARLIGEPLLGQVRPNGMADLLTFTLNPEDGRIDMLAVTKRGQTVYSAAQENL</sequence>
<keyword evidence="2 7" id="KW-0479">Metal-binding</keyword>
<dbReference type="STRING" id="162209.IJ22_49040"/>
<reference evidence="10" key="1">
    <citation type="submission" date="2015-12" db="EMBL/GenBank/DDBJ databases">
        <title>Complete genome sequences of two moderately thermophilic Paenibacillus species.</title>
        <authorList>
            <person name="Butler R.III."/>
            <person name="Wang J."/>
            <person name="Stark B.C."/>
            <person name="Pombert J.-F."/>
        </authorList>
    </citation>
    <scope>NUCLEOTIDE SEQUENCE [LARGE SCALE GENOMIC DNA]</scope>
    <source>
        <strain evidence="10">32O-Y</strain>
    </source>
</reference>
<dbReference type="PANTHER" id="PTHR11113">
    <property type="entry name" value="N-ACETYLGLUCOSAMINE-6-PHOSPHATE DEACETYLASE"/>
    <property type="match status" value="1"/>
</dbReference>
<evidence type="ECO:0000256" key="6">
    <source>
        <dbReference type="PIRSR" id="PIRSR038994-2"/>
    </source>
</evidence>
<comment type="cofactor">
    <cofactor evidence="7">
        <name>a divalent metal cation</name>
        <dbReference type="ChEBI" id="CHEBI:60240"/>
    </cofactor>
    <text evidence="7">Binds 1 divalent metal cation per subunit.</text>
</comment>
<dbReference type="Pfam" id="PF01979">
    <property type="entry name" value="Amidohydro_1"/>
    <property type="match status" value="1"/>
</dbReference>
<dbReference type="SUPFAM" id="SSF51556">
    <property type="entry name" value="Metallo-dependent hydrolases"/>
    <property type="match status" value="1"/>
</dbReference>
<feature type="binding site" evidence="6">
    <location>
        <position position="243"/>
    </location>
    <ligand>
        <name>substrate</name>
    </ligand>
</feature>
<dbReference type="OrthoDB" id="9776488at2"/>
<organism evidence="9 10">
    <name type="scientific">Paenibacillus naphthalenovorans</name>
    <dbReference type="NCBI Taxonomy" id="162209"/>
    <lineage>
        <taxon>Bacteria</taxon>
        <taxon>Bacillati</taxon>
        <taxon>Bacillota</taxon>
        <taxon>Bacilli</taxon>
        <taxon>Bacillales</taxon>
        <taxon>Paenibacillaceae</taxon>
        <taxon>Paenibacillus</taxon>
    </lineage>
</organism>
<gene>
    <name evidence="9" type="ORF">IJ22_49040</name>
</gene>
<dbReference type="AlphaFoldDB" id="A0A0U2WFM8"/>